<dbReference type="PIRSF" id="PIRSF000190">
    <property type="entry name" value="Pyd_amn-ph_oxd"/>
    <property type="match status" value="1"/>
</dbReference>
<dbReference type="NCBIfam" id="NF004231">
    <property type="entry name" value="PRK05679.1"/>
    <property type="match status" value="1"/>
</dbReference>
<dbReference type="GO" id="GO:0010181">
    <property type="term" value="F:FMN binding"/>
    <property type="evidence" value="ECO:0007669"/>
    <property type="project" value="UniProtKB-UniRule"/>
</dbReference>
<evidence type="ECO:0000256" key="5">
    <source>
        <dbReference type="NCBIfam" id="TIGR00558"/>
    </source>
</evidence>
<name>A0A0F6SGH3_9BACT</name>
<dbReference type="Pfam" id="PF01243">
    <property type="entry name" value="PNPOx_N"/>
    <property type="match status" value="1"/>
</dbReference>
<dbReference type="GO" id="GO:0008615">
    <property type="term" value="P:pyridoxine biosynthetic process"/>
    <property type="evidence" value="ECO:0007669"/>
    <property type="project" value="UniProtKB-UniRule"/>
</dbReference>
<dbReference type="OrthoDB" id="9780392at2"/>
<dbReference type="UniPathway" id="UPA01068">
    <property type="reaction ID" value="UER00304"/>
</dbReference>
<keyword evidence="4" id="KW-0560">Oxidoreductase</keyword>
<keyword evidence="2" id="KW-0285">Flavoprotein</keyword>
<gene>
    <name evidence="9" type="ORF">DB32_005843</name>
</gene>
<feature type="binding site" evidence="6">
    <location>
        <position position="168"/>
    </location>
    <ligand>
        <name>FMN</name>
        <dbReference type="ChEBI" id="CHEBI:58210"/>
    </ligand>
</feature>
<dbReference type="SUPFAM" id="SSF50475">
    <property type="entry name" value="FMN-binding split barrel"/>
    <property type="match status" value="1"/>
</dbReference>
<feature type="binding site" evidence="6">
    <location>
        <begin position="44"/>
        <end position="49"/>
    </location>
    <ligand>
        <name>FMN</name>
        <dbReference type="ChEBI" id="CHEBI:58210"/>
    </ligand>
</feature>
<dbReference type="Gene3D" id="2.30.110.10">
    <property type="entry name" value="Electron Transport, Fmn-binding Protein, Chain A"/>
    <property type="match status" value="1"/>
</dbReference>
<evidence type="ECO:0000256" key="2">
    <source>
        <dbReference type="ARBA" id="ARBA00022630"/>
    </source>
</evidence>
<proteinExistence type="inferred from homology"/>
<keyword evidence="10" id="KW-1185">Reference proteome</keyword>
<feature type="binding site" evidence="6">
    <location>
        <position position="178"/>
    </location>
    <ligand>
        <name>FMN</name>
        <dbReference type="ChEBI" id="CHEBI:58210"/>
    </ligand>
</feature>
<feature type="domain" description="Pyridoxine 5'-phosphate oxidase dimerisation C-terminal" evidence="8">
    <location>
        <begin position="155"/>
        <end position="196"/>
    </location>
</feature>
<feature type="binding site" evidence="6">
    <location>
        <position position="88"/>
    </location>
    <ligand>
        <name>FMN</name>
        <dbReference type="ChEBI" id="CHEBI:58210"/>
    </ligand>
</feature>
<organism evidence="9 10">
    <name type="scientific">Sandaracinus amylolyticus</name>
    <dbReference type="NCBI Taxonomy" id="927083"/>
    <lineage>
        <taxon>Bacteria</taxon>
        <taxon>Pseudomonadati</taxon>
        <taxon>Myxococcota</taxon>
        <taxon>Polyangia</taxon>
        <taxon>Polyangiales</taxon>
        <taxon>Sandaracinaceae</taxon>
        <taxon>Sandaracinus</taxon>
    </lineage>
</organism>
<feature type="binding site" evidence="6">
    <location>
        <begin position="59"/>
        <end position="60"/>
    </location>
    <ligand>
        <name>FMN</name>
        <dbReference type="ChEBI" id="CHEBI:58210"/>
    </ligand>
</feature>
<evidence type="ECO:0000259" key="8">
    <source>
        <dbReference type="Pfam" id="PF10590"/>
    </source>
</evidence>
<dbReference type="Pfam" id="PF10590">
    <property type="entry name" value="PNP_phzG_C"/>
    <property type="match status" value="1"/>
</dbReference>
<dbReference type="KEGG" id="samy:DB32_005843"/>
<dbReference type="Proteomes" id="UP000034883">
    <property type="component" value="Chromosome"/>
</dbReference>
<dbReference type="AlphaFoldDB" id="A0A0F6SGH3"/>
<feature type="binding site" evidence="6">
    <location>
        <begin position="123"/>
        <end position="124"/>
    </location>
    <ligand>
        <name>FMN</name>
        <dbReference type="ChEBI" id="CHEBI:58210"/>
    </ligand>
</feature>
<evidence type="ECO:0000259" key="7">
    <source>
        <dbReference type="Pfam" id="PF01243"/>
    </source>
</evidence>
<comment type="cofactor">
    <cofactor evidence="6">
        <name>FMN</name>
        <dbReference type="ChEBI" id="CHEBI:58210"/>
    </cofactor>
    <text evidence="6">Binds 1 FMN per subunit.</text>
</comment>
<keyword evidence="3 6" id="KW-0288">FMN</keyword>
<feature type="domain" description="Pyridoxamine 5'-phosphate oxidase N-terminal" evidence="7">
    <location>
        <begin position="29"/>
        <end position="142"/>
    </location>
</feature>
<evidence type="ECO:0000256" key="3">
    <source>
        <dbReference type="ARBA" id="ARBA00022643"/>
    </source>
</evidence>
<dbReference type="PANTHER" id="PTHR10851:SF0">
    <property type="entry name" value="PYRIDOXINE-5'-PHOSPHATE OXIDASE"/>
    <property type="match status" value="1"/>
</dbReference>
<evidence type="ECO:0000256" key="6">
    <source>
        <dbReference type="PIRSR" id="PIRSR000190-2"/>
    </source>
</evidence>
<dbReference type="EMBL" id="CP011125">
    <property type="protein sequence ID" value="AKF08694.1"/>
    <property type="molecule type" value="Genomic_DNA"/>
</dbReference>
<evidence type="ECO:0000256" key="4">
    <source>
        <dbReference type="ARBA" id="ARBA00023002"/>
    </source>
</evidence>
<reference evidence="9 10" key="1">
    <citation type="submission" date="2015-03" db="EMBL/GenBank/DDBJ databases">
        <title>Genome assembly of Sandaracinus amylolyticus DSM 53668.</title>
        <authorList>
            <person name="Sharma G."/>
            <person name="Subramanian S."/>
        </authorList>
    </citation>
    <scope>NUCLEOTIDE SEQUENCE [LARGE SCALE GENOMIC DNA]</scope>
    <source>
        <strain evidence="9 10">DSM 53668</strain>
    </source>
</reference>
<dbReference type="RefSeq" id="WP_053235804.1">
    <property type="nucleotide sequence ID" value="NZ_CP011125.1"/>
</dbReference>
<dbReference type="NCBIfam" id="TIGR00558">
    <property type="entry name" value="pdxH"/>
    <property type="match status" value="1"/>
</dbReference>
<dbReference type="InterPro" id="IPR019576">
    <property type="entry name" value="Pyridoxamine_oxidase_dimer_C"/>
</dbReference>
<evidence type="ECO:0000256" key="1">
    <source>
        <dbReference type="ARBA" id="ARBA00007301"/>
    </source>
</evidence>
<comment type="similarity">
    <text evidence="1">Belongs to the pyridoxamine 5'-phosphate oxidase family.</text>
</comment>
<dbReference type="HAMAP" id="MF_01629">
    <property type="entry name" value="PdxH"/>
    <property type="match status" value="1"/>
</dbReference>
<protein>
    <recommendedName>
        <fullName evidence="5">Pyridoxamine 5'-phosphate oxidase</fullName>
        <ecNumber evidence="5">1.4.3.5</ecNumber>
    </recommendedName>
</protein>
<dbReference type="STRING" id="927083.DB32_005843"/>
<dbReference type="InterPro" id="IPR012349">
    <property type="entry name" value="Split_barrel_FMN-bd"/>
</dbReference>
<dbReference type="InterPro" id="IPR000659">
    <property type="entry name" value="Pyridox_Oxase"/>
</dbReference>
<evidence type="ECO:0000313" key="10">
    <source>
        <dbReference type="Proteomes" id="UP000034883"/>
    </source>
</evidence>
<feature type="binding site" evidence="6">
    <location>
        <position position="66"/>
    </location>
    <ligand>
        <name>FMN</name>
        <dbReference type="ChEBI" id="CHEBI:58210"/>
    </ligand>
</feature>
<evidence type="ECO:0000313" key="9">
    <source>
        <dbReference type="EMBL" id="AKF08694.1"/>
    </source>
</evidence>
<dbReference type="GO" id="GO:0004733">
    <property type="term" value="F:pyridoxamine phosphate oxidase activity"/>
    <property type="evidence" value="ECO:0007669"/>
    <property type="project" value="UniProtKB-UniRule"/>
</dbReference>
<dbReference type="EC" id="1.4.3.5" evidence="5"/>
<dbReference type="InterPro" id="IPR011576">
    <property type="entry name" value="Pyridox_Oxase_N"/>
</dbReference>
<accession>A0A0F6SGH3</accession>
<dbReference type="PANTHER" id="PTHR10851">
    <property type="entry name" value="PYRIDOXINE-5-PHOSPHATE OXIDASE"/>
    <property type="match status" value="1"/>
</dbReference>
<sequence>MSSPVPDPIALFLETRSRAEPNEPWDAVACALATADAKGRPSARFVLVKEVDADGFWFYTNEQSQKGKDLDANPWASLCFFWPSVHTQFRIEGPVEKASAARSDAYFASRPRISQVGAWASDQSRPIASRETLTDRVRQLEAQFEGKPVPRPPHWGGYRVIPQIVEHWVEGDYRLHDRFRYERQEDGTWRATRLAP</sequence>